<accession>A0ABV6HPA3</accession>
<name>A0ABV6HPA3_9SPHI</name>
<evidence type="ECO:0000259" key="1">
    <source>
        <dbReference type="Pfam" id="PF01872"/>
    </source>
</evidence>
<reference evidence="2 3" key="1">
    <citation type="submission" date="2024-09" db="EMBL/GenBank/DDBJ databases">
        <authorList>
            <person name="Sun Q."/>
            <person name="Mori K."/>
        </authorList>
    </citation>
    <scope>NUCLEOTIDE SEQUENCE [LARGE SCALE GENOMIC DNA]</scope>
    <source>
        <strain evidence="2 3">CCM 7765</strain>
    </source>
</reference>
<dbReference type="Pfam" id="PF01872">
    <property type="entry name" value="RibD_C"/>
    <property type="match status" value="1"/>
</dbReference>
<keyword evidence="3" id="KW-1185">Reference proteome</keyword>
<dbReference type="Gene3D" id="3.40.430.10">
    <property type="entry name" value="Dihydrofolate Reductase, subunit A"/>
    <property type="match status" value="1"/>
</dbReference>
<proteinExistence type="predicted"/>
<dbReference type="SUPFAM" id="SSF53597">
    <property type="entry name" value="Dihydrofolate reductase-like"/>
    <property type="match status" value="1"/>
</dbReference>
<protein>
    <submittedName>
        <fullName evidence="2">Dihydrofolate reductase family protein</fullName>
    </submittedName>
</protein>
<dbReference type="PANTHER" id="PTHR38011">
    <property type="entry name" value="DIHYDROFOLATE REDUCTASE FAMILY PROTEIN (AFU_ORTHOLOGUE AFUA_8G06820)"/>
    <property type="match status" value="1"/>
</dbReference>
<gene>
    <name evidence="2" type="ORF">ACFFI0_15635</name>
</gene>
<feature type="domain" description="Bacterial bifunctional deaminase-reductase C-terminal" evidence="1">
    <location>
        <begin position="3"/>
        <end position="178"/>
    </location>
</feature>
<evidence type="ECO:0000313" key="2">
    <source>
        <dbReference type="EMBL" id="MFC0319753.1"/>
    </source>
</evidence>
<dbReference type="InterPro" id="IPR050765">
    <property type="entry name" value="Riboflavin_Biosynth_HTPR"/>
</dbReference>
<dbReference type="PANTHER" id="PTHR38011:SF11">
    <property type="entry name" value="2,5-DIAMINO-6-RIBOSYLAMINO-4(3H)-PYRIMIDINONE 5'-PHOSPHATE REDUCTASE"/>
    <property type="match status" value="1"/>
</dbReference>
<sequence>MKKIIVCNWLSLDGFFSGHNGETDWFYWNDEIEHHQLTILQGVKLMLFGRTTYDIMANYWPTNAAAHENKQITKLMNNIHKIVFTSSLKAISWKNSIVKSELKQEDIHRLKQETHGDILILGSGSIASQLLNLDLVDELHLFINPIILGSGQTMFQHVHGRITWEQAKSESFSNGVTLNVYEKQPAISNEHHQLLSKINLSYYGN</sequence>
<comment type="caution">
    <text evidence="2">The sequence shown here is derived from an EMBL/GenBank/DDBJ whole genome shotgun (WGS) entry which is preliminary data.</text>
</comment>
<evidence type="ECO:0000313" key="3">
    <source>
        <dbReference type="Proteomes" id="UP001589774"/>
    </source>
</evidence>
<dbReference type="InterPro" id="IPR002734">
    <property type="entry name" value="RibDG_C"/>
</dbReference>
<dbReference type="Proteomes" id="UP001589774">
    <property type="component" value="Unassembled WGS sequence"/>
</dbReference>
<dbReference type="InterPro" id="IPR024072">
    <property type="entry name" value="DHFR-like_dom_sf"/>
</dbReference>
<dbReference type="RefSeq" id="WP_130855730.1">
    <property type="nucleotide sequence ID" value="NZ_JBHLWO010000002.1"/>
</dbReference>
<organism evidence="2 3">
    <name type="scientific">Olivibacter oleidegradans</name>
    <dbReference type="NCBI Taxonomy" id="760123"/>
    <lineage>
        <taxon>Bacteria</taxon>
        <taxon>Pseudomonadati</taxon>
        <taxon>Bacteroidota</taxon>
        <taxon>Sphingobacteriia</taxon>
        <taxon>Sphingobacteriales</taxon>
        <taxon>Sphingobacteriaceae</taxon>
        <taxon>Olivibacter</taxon>
    </lineage>
</organism>
<dbReference type="EMBL" id="JBHLWO010000002">
    <property type="protein sequence ID" value="MFC0319753.1"/>
    <property type="molecule type" value="Genomic_DNA"/>
</dbReference>